<accession>A0A8S5MDP2</accession>
<sequence length="408" mass="46094">MQDYVSQIFSNFRKCESAPKHEDAHTDAAQTILDNLKRIKHDFKWKVLEPAKDLQVTPDFSDHKLADKSNPHIRAIHRVMDAISDLEDQLEVQASDPFRKEEENDNVGADAPSMPDAEPDPSEDIAISDGGGDIEESAQKPEDSNSYYRNMHPEKTDDEILQLNGWNYSGNEIYDDQGVCSIVYDPDSDMIVVYELIDPDGIEQEQVATCSSVEELDNALTNFVELDEIAPEMKEAFANYIAGCRGQEVHEDAEEPPVPQQPVIIDEWEYMAQDPEFLDNATLLYDKNRVVVFIQRDKDSENPQPYYANTINMDQENQEKQSASLDDICKWLEVNDLPVPTEDAKLALQGNADESINEAKEDKKDDKKCKLPDGMKCVKDDPSITTLAPAVKKPEVAKVEEPEKAKKK</sequence>
<feature type="region of interest" description="Disordered" evidence="1">
    <location>
        <begin position="94"/>
        <end position="148"/>
    </location>
</feature>
<evidence type="ECO:0000256" key="1">
    <source>
        <dbReference type="SAM" id="MobiDB-lite"/>
    </source>
</evidence>
<reference evidence="2" key="1">
    <citation type="journal article" date="2021" name="Proc. Natl. Acad. Sci. U.S.A.">
        <title>A Catalog of Tens of Thousands of Viruses from Human Metagenomes Reveals Hidden Associations with Chronic Diseases.</title>
        <authorList>
            <person name="Tisza M.J."/>
            <person name="Buck C.B."/>
        </authorList>
    </citation>
    <scope>NUCLEOTIDE SEQUENCE</scope>
    <source>
        <strain evidence="2">CtYh54</strain>
    </source>
</reference>
<dbReference type="EMBL" id="BK014884">
    <property type="protein sequence ID" value="DAD80457.1"/>
    <property type="molecule type" value="Genomic_DNA"/>
</dbReference>
<name>A0A8S5MDP2_9CAUD</name>
<evidence type="ECO:0000313" key="2">
    <source>
        <dbReference type="EMBL" id="DAD80457.1"/>
    </source>
</evidence>
<proteinExistence type="predicted"/>
<protein>
    <submittedName>
        <fullName evidence="2">Uncharacterized protein</fullName>
    </submittedName>
</protein>
<organism evidence="2">
    <name type="scientific">Siphoviridae sp. ctYh54</name>
    <dbReference type="NCBI Taxonomy" id="2826379"/>
    <lineage>
        <taxon>Viruses</taxon>
        <taxon>Duplodnaviria</taxon>
        <taxon>Heunggongvirae</taxon>
        <taxon>Uroviricota</taxon>
        <taxon>Caudoviricetes</taxon>
    </lineage>
</organism>